<accession>A0A8H6WSG9</accession>
<protein>
    <submittedName>
        <fullName evidence="2">Alkaline serine protease AorO</fullName>
    </submittedName>
</protein>
<dbReference type="AlphaFoldDB" id="A0A8H6WSG9"/>
<dbReference type="GO" id="GO:0008240">
    <property type="term" value="F:tripeptidyl-peptidase activity"/>
    <property type="evidence" value="ECO:0007669"/>
    <property type="project" value="TreeGrafter"/>
</dbReference>
<dbReference type="InterPro" id="IPR036852">
    <property type="entry name" value="Peptidase_S8/S53_dom_sf"/>
</dbReference>
<reference evidence="2" key="1">
    <citation type="submission" date="2020-05" db="EMBL/GenBank/DDBJ databases">
        <title>Mycena genomes resolve the evolution of fungal bioluminescence.</title>
        <authorList>
            <person name="Tsai I.J."/>
        </authorList>
    </citation>
    <scope>NUCLEOTIDE SEQUENCE</scope>
    <source>
        <strain evidence="2">CCC161011</strain>
    </source>
</reference>
<dbReference type="InterPro" id="IPR050819">
    <property type="entry name" value="Tripeptidyl-peptidase_I"/>
</dbReference>
<keyword evidence="3" id="KW-1185">Reference proteome</keyword>
<dbReference type="Proteomes" id="UP000620124">
    <property type="component" value="Unassembled WGS sequence"/>
</dbReference>
<evidence type="ECO:0000313" key="3">
    <source>
        <dbReference type="Proteomes" id="UP000620124"/>
    </source>
</evidence>
<gene>
    <name evidence="2" type="ORF">MVEN_02566100</name>
</gene>
<dbReference type="PANTHER" id="PTHR14218">
    <property type="entry name" value="PROTEASE S8 TRIPEPTIDYL PEPTIDASE I CLN2"/>
    <property type="match status" value="1"/>
</dbReference>
<dbReference type="Gene3D" id="3.40.50.200">
    <property type="entry name" value="Peptidase S8/S53 domain"/>
    <property type="match status" value="1"/>
</dbReference>
<feature type="compositionally biased region" description="Basic and acidic residues" evidence="1">
    <location>
        <begin position="40"/>
        <end position="54"/>
    </location>
</feature>
<dbReference type="GO" id="GO:0004252">
    <property type="term" value="F:serine-type endopeptidase activity"/>
    <property type="evidence" value="ECO:0007669"/>
    <property type="project" value="InterPro"/>
</dbReference>
<sequence>MTSPVRLTPGNSGTTYPAIFSPTSTSSRLELSPPIGSGKARRDDSPADGLERRHLNFPGSPRRQNLTETNVETIKSGPLECCDKFITPPCIKAMYNITNNTCKANPENRLGIFEFGDSYSQASLKEFFATFGALLQNPRLPPTEQPKVELMDSAKIPPGTGIPTMGTESDLDLQISYPIIYPQGATVYQSDGNVYTMNPF</sequence>
<keyword evidence="2" id="KW-0378">Hydrolase</keyword>
<organism evidence="2 3">
    <name type="scientific">Mycena venus</name>
    <dbReference type="NCBI Taxonomy" id="2733690"/>
    <lineage>
        <taxon>Eukaryota</taxon>
        <taxon>Fungi</taxon>
        <taxon>Dikarya</taxon>
        <taxon>Basidiomycota</taxon>
        <taxon>Agaricomycotina</taxon>
        <taxon>Agaricomycetes</taxon>
        <taxon>Agaricomycetidae</taxon>
        <taxon>Agaricales</taxon>
        <taxon>Marasmiineae</taxon>
        <taxon>Mycenaceae</taxon>
        <taxon>Mycena</taxon>
    </lineage>
</organism>
<dbReference type="OrthoDB" id="409122at2759"/>
<dbReference type="PANTHER" id="PTHR14218:SF19">
    <property type="entry name" value="SERINE PROTEASE AORO, PUTATIVE (AFU_ORTHOLOGUE AFUA_6G10250)-RELATED"/>
    <property type="match status" value="1"/>
</dbReference>
<evidence type="ECO:0000256" key="1">
    <source>
        <dbReference type="SAM" id="MobiDB-lite"/>
    </source>
</evidence>
<evidence type="ECO:0000313" key="2">
    <source>
        <dbReference type="EMBL" id="KAF7328262.1"/>
    </source>
</evidence>
<feature type="compositionally biased region" description="Polar residues" evidence="1">
    <location>
        <begin position="1"/>
        <end position="29"/>
    </location>
</feature>
<feature type="region of interest" description="Disordered" evidence="1">
    <location>
        <begin position="1"/>
        <end position="65"/>
    </location>
</feature>
<name>A0A8H6WSG9_9AGAR</name>
<dbReference type="GO" id="GO:0006508">
    <property type="term" value="P:proteolysis"/>
    <property type="evidence" value="ECO:0007669"/>
    <property type="project" value="UniProtKB-KW"/>
</dbReference>
<comment type="caution">
    <text evidence="2">The sequence shown here is derived from an EMBL/GenBank/DDBJ whole genome shotgun (WGS) entry which is preliminary data.</text>
</comment>
<keyword evidence="2" id="KW-0645">Protease</keyword>
<proteinExistence type="predicted"/>
<dbReference type="EMBL" id="JACAZI010000037">
    <property type="protein sequence ID" value="KAF7328262.1"/>
    <property type="molecule type" value="Genomic_DNA"/>
</dbReference>